<dbReference type="EMBL" id="FQZO01000001">
    <property type="protein sequence ID" value="SHI72665.1"/>
    <property type="molecule type" value="Genomic_DNA"/>
</dbReference>
<dbReference type="InterPro" id="IPR050789">
    <property type="entry name" value="Diverse_Enzym_Activities"/>
</dbReference>
<dbReference type="Pfam" id="PF00144">
    <property type="entry name" value="Beta-lactamase"/>
    <property type="match status" value="1"/>
</dbReference>
<reference evidence="2 3" key="1">
    <citation type="submission" date="2016-11" db="EMBL/GenBank/DDBJ databases">
        <authorList>
            <person name="Jaros S."/>
            <person name="Januszkiewicz K."/>
            <person name="Wedrychowicz H."/>
        </authorList>
    </citation>
    <scope>NUCLEOTIDE SEQUENCE [LARGE SCALE GENOMIC DNA]</scope>
    <source>
        <strain evidence="2 3">DSM 21864</strain>
    </source>
</reference>
<feature type="domain" description="Beta-lactamase-related" evidence="1">
    <location>
        <begin position="13"/>
        <end position="291"/>
    </location>
</feature>
<dbReference type="PANTHER" id="PTHR43283:SF7">
    <property type="entry name" value="BETA-LACTAMASE-RELATED DOMAIN-CONTAINING PROTEIN"/>
    <property type="match status" value="1"/>
</dbReference>
<evidence type="ECO:0000259" key="1">
    <source>
        <dbReference type="Pfam" id="PF00144"/>
    </source>
</evidence>
<dbReference type="Gene3D" id="3.40.710.10">
    <property type="entry name" value="DD-peptidase/beta-lactamase superfamily"/>
    <property type="match status" value="1"/>
</dbReference>
<dbReference type="OrthoDB" id="9773047at2"/>
<dbReference type="SUPFAM" id="SSF56601">
    <property type="entry name" value="beta-lactamase/transpeptidase-like"/>
    <property type="match status" value="1"/>
</dbReference>
<dbReference type="PANTHER" id="PTHR43283">
    <property type="entry name" value="BETA-LACTAMASE-RELATED"/>
    <property type="match status" value="1"/>
</dbReference>
<dbReference type="AlphaFoldDB" id="A0A1M6DHI4"/>
<proteinExistence type="predicted"/>
<dbReference type="Proteomes" id="UP000184080">
    <property type="component" value="Unassembled WGS sequence"/>
</dbReference>
<evidence type="ECO:0000313" key="2">
    <source>
        <dbReference type="EMBL" id="SHI72665.1"/>
    </source>
</evidence>
<sequence>MIKERQLDEYIKEKQYRLVNSVLMWKDGRIILERYYNGFTKESRNVIRSVVKSILSIVAGICLDKGFINSLDEPVCRYLDDFNQGLHPYHRGITIRNLLTMTSGIYWVGGVHYHCPQLAALRKSTNWVEHIAETDMAHVPGTRFNYSEFDVILLTAVLERAVGGDIFSFINDNLYKPLHIKSGPWWRSRCGITYSCADAGEGNGGQKESTSNLTAREMLSLGQLFLQKGIFEDRQIVSGKYIKEATLASKCNHDYGYLWWLGNDFYGCRGFGGQNITVVPGHNQIFVIQATPTARGKEYDDIIQLLRES</sequence>
<dbReference type="RefSeq" id="WP_073005033.1">
    <property type="nucleotide sequence ID" value="NZ_FQZO01000001.1"/>
</dbReference>
<dbReference type="InterPro" id="IPR012338">
    <property type="entry name" value="Beta-lactam/transpept-like"/>
</dbReference>
<dbReference type="InterPro" id="IPR001466">
    <property type="entry name" value="Beta-lactam-related"/>
</dbReference>
<dbReference type="STRING" id="1121298.SAMN05444401_1474"/>
<gene>
    <name evidence="2" type="ORF">SAMN05444401_1474</name>
</gene>
<protein>
    <submittedName>
        <fullName evidence="2">CubicO group peptidase, beta-lactamase class C family</fullName>
    </submittedName>
</protein>
<evidence type="ECO:0000313" key="3">
    <source>
        <dbReference type="Proteomes" id="UP000184080"/>
    </source>
</evidence>
<accession>A0A1M6DHI4</accession>
<organism evidence="2 3">
    <name type="scientific">Clostridium amylolyticum</name>
    <dbReference type="NCBI Taxonomy" id="1121298"/>
    <lineage>
        <taxon>Bacteria</taxon>
        <taxon>Bacillati</taxon>
        <taxon>Bacillota</taxon>
        <taxon>Clostridia</taxon>
        <taxon>Eubacteriales</taxon>
        <taxon>Clostridiaceae</taxon>
        <taxon>Clostridium</taxon>
    </lineage>
</organism>
<name>A0A1M6DHI4_9CLOT</name>
<keyword evidence="3" id="KW-1185">Reference proteome</keyword>